<reference evidence="13 14" key="1">
    <citation type="submission" date="2015-06" db="EMBL/GenBank/DDBJ databases">
        <title>Survival trade-offs in plant roots during colonization by closely related pathogenic and mutualistic fungi.</title>
        <authorList>
            <person name="Hacquard S."/>
            <person name="Kracher B."/>
            <person name="Hiruma K."/>
            <person name="Weinman A."/>
            <person name="Muench P."/>
            <person name="Garrido Oter R."/>
            <person name="Ver Loren van Themaat E."/>
            <person name="Dallerey J.-F."/>
            <person name="Damm U."/>
            <person name="Henrissat B."/>
            <person name="Lespinet O."/>
            <person name="Thon M."/>
            <person name="Kemen E."/>
            <person name="McHardy A.C."/>
            <person name="Schulze-Lefert P."/>
            <person name="O'Connell R.J."/>
        </authorList>
    </citation>
    <scope>NUCLEOTIDE SEQUENCE [LARGE SCALE GENOMIC DNA]</scope>
    <source>
        <strain evidence="13 14">0861</strain>
    </source>
</reference>
<comment type="subcellular location">
    <subcellularLocation>
        <location evidence="1">Mitochondrion membrane</location>
    </subcellularLocation>
</comment>
<evidence type="ECO:0000256" key="10">
    <source>
        <dbReference type="RuleBase" id="RU003651"/>
    </source>
</evidence>
<evidence type="ECO:0000256" key="5">
    <source>
        <dbReference type="ARBA" id="ARBA00022840"/>
    </source>
</evidence>
<proteinExistence type="inferred from homology"/>
<dbReference type="GO" id="GO:0016887">
    <property type="term" value="F:ATP hydrolysis activity"/>
    <property type="evidence" value="ECO:0007669"/>
    <property type="project" value="InterPro"/>
</dbReference>
<evidence type="ECO:0000313" key="14">
    <source>
        <dbReference type="Proteomes" id="UP000076552"/>
    </source>
</evidence>
<protein>
    <submittedName>
        <fullName evidence="13">Mitochondrial chaperone BCS1</fullName>
    </submittedName>
</protein>
<dbReference type="GO" id="GO:0005524">
    <property type="term" value="F:ATP binding"/>
    <property type="evidence" value="ECO:0007669"/>
    <property type="project" value="UniProtKB-KW"/>
</dbReference>
<evidence type="ECO:0000256" key="4">
    <source>
        <dbReference type="ARBA" id="ARBA00022801"/>
    </source>
</evidence>
<evidence type="ECO:0000256" key="6">
    <source>
        <dbReference type="ARBA" id="ARBA00022989"/>
    </source>
</evidence>
<dbReference type="AlphaFoldDB" id="A0A166QEI7"/>
<feature type="compositionally biased region" description="Basic and acidic residues" evidence="11">
    <location>
        <begin position="274"/>
        <end position="289"/>
    </location>
</feature>
<dbReference type="Pfam" id="PF00004">
    <property type="entry name" value="AAA"/>
    <property type="match status" value="1"/>
</dbReference>
<gene>
    <name evidence="13" type="ORF">CT0861_09413</name>
</gene>
<dbReference type="SMART" id="SM01024">
    <property type="entry name" value="BCS1_N"/>
    <property type="match status" value="1"/>
</dbReference>
<accession>A0A166QEI7</accession>
<evidence type="ECO:0000256" key="11">
    <source>
        <dbReference type="SAM" id="MobiDB-lite"/>
    </source>
</evidence>
<dbReference type="InterPro" id="IPR027417">
    <property type="entry name" value="P-loop_NTPase"/>
</dbReference>
<evidence type="ECO:0000313" key="13">
    <source>
        <dbReference type="EMBL" id="KZL67838.1"/>
    </source>
</evidence>
<keyword evidence="3 10" id="KW-0547">Nucleotide-binding</keyword>
<dbReference type="InterPro" id="IPR014851">
    <property type="entry name" value="BCS1_N"/>
</dbReference>
<dbReference type="Gene3D" id="3.40.50.300">
    <property type="entry name" value="P-loop containing nucleotide triphosphate hydrolases"/>
    <property type="match status" value="1"/>
</dbReference>
<keyword evidence="5 10" id="KW-0067">ATP-binding</keyword>
<dbReference type="InterPro" id="IPR003960">
    <property type="entry name" value="ATPase_AAA_CS"/>
</dbReference>
<evidence type="ECO:0000256" key="7">
    <source>
        <dbReference type="ARBA" id="ARBA00023128"/>
    </source>
</evidence>
<dbReference type="EMBL" id="LFIV01000137">
    <property type="protein sequence ID" value="KZL67838.1"/>
    <property type="molecule type" value="Genomic_DNA"/>
</dbReference>
<keyword evidence="14" id="KW-1185">Reference proteome</keyword>
<keyword evidence="6" id="KW-1133">Transmembrane helix</keyword>
<keyword evidence="8" id="KW-0472">Membrane</keyword>
<feature type="domain" description="BCS1 N-terminal" evidence="12">
    <location>
        <begin position="31"/>
        <end position="200"/>
    </location>
</feature>
<sequence length="444" mass="49808">MDIFFPGFTGVTVALHQLLTGNLDSYAGLLCICGMLMIIGKFLFRTLGGFLDTYFTSKIEVRDPDEAHDMLRLWVSSQNFSIDSSSLISSVDSRRRLLKVSNSNIAAEKPLRFTPWGRRLFWYKGRLLTLKYTEDKSALFPYKTMTISCFGLSSQILRHLMEECRVEYLRLSEDKTSIFEHHNNGWKRTITQDVRPIDTVVMNEELKQMLLADIRSFLDPKARACMSIAGCFGLDIYVLSLAGINDMRLSALFTELPQRCVVLLEDVDAVGTTRSREADTDDSDSRSEASRGSSKTPGTLSLSGLLNVLDGVASQEGRVLIMTTNHIEHLDDALIRPGRVDKKIEFQLAGSDVITKLFRTVFEQSEEELPDVEQRAKNNQEVQRLAVEFAGVVPELEFSPADILSFLLANRGSPSGALSSAERWVSQTKGKVGLRRNTSWVHSD</sequence>
<comment type="catalytic activity">
    <reaction evidence="9">
        <text>ATP + H2O = ADP + phosphate + H(+)</text>
        <dbReference type="Rhea" id="RHEA:13065"/>
        <dbReference type="ChEBI" id="CHEBI:15377"/>
        <dbReference type="ChEBI" id="CHEBI:15378"/>
        <dbReference type="ChEBI" id="CHEBI:30616"/>
        <dbReference type="ChEBI" id="CHEBI:43474"/>
        <dbReference type="ChEBI" id="CHEBI:456216"/>
    </reaction>
    <physiologicalReaction direction="left-to-right" evidence="9">
        <dbReference type="Rhea" id="RHEA:13066"/>
    </physiologicalReaction>
</comment>
<comment type="similarity">
    <text evidence="10">Belongs to the AAA ATPase family.</text>
</comment>
<keyword evidence="2" id="KW-0812">Transmembrane</keyword>
<dbReference type="PROSITE" id="PS00674">
    <property type="entry name" value="AAA"/>
    <property type="match status" value="1"/>
</dbReference>
<dbReference type="STRING" id="708197.A0A166QEI7"/>
<evidence type="ECO:0000256" key="8">
    <source>
        <dbReference type="ARBA" id="ARBA00023136"/>
    </source>
</evidence>
<dbReference type="InterPro" id="IPR057495">
    <property type="entry name" value="AAA_lid_BCS1"/>
</dbReference>
<organism evidence="13 14">
    <name type="scientific">Colletotrichum tofieldiae</name>
    <dbReference type="NCBI Taxonomy" id="708197"/>
    <lineage>
        <taxon>Eukaryota</taxon>
        <taxon>Fungi</taxon>
        <taxon>Dikarya</taxon>
        <taxon>Ascomycota</taxon>
        <taxon>Pezizomycotina</taxon>
        <taxon>Sordariomycetes</taxon>
        <taxon>Hypocreomycetidae</taxon>
        <taxon>Glomerellales</taxon>
        <taxon>Glomerellaceae</taxon>
        <taxon>Colletotrichum</taxon>
        <taxon>Colletotrichum spaethianum species complex</taxon>
    </lineage>
</organism>
<dbReference type="Proteomes" id="UP000076552">
    <property type="component" value="Unassembled WGS sequence"/>
</dbReference>
<comment type="caution">
    <text evidence="13">The sequence shown here is derived from an EMBL/GenBank/DDBJ whole genome shotgun (WGS) entry which is preliminary data.</text>
</comment>
<keyword evidence="4" id="KW-0378">Hydrolase</keyword>
<dbReference type="PANTHER" id="PTHR23070">
    <property type="entry name" value="BCS1 AAA-TYPE ATPASE"/>
    <property type="match status" value="1"/>
</dbReference>
<evidence type="ECO:0000256" key="2">
    <source>
        <dbReference type="ARBA" id="ARBA00022692"/>
    </source>
</evidence>
<keyword evidence="7" id="KW-0496">Mitochondrion</keyword>
<evidence type="ECO:0000256" key="1">
    <source>
        <dbReference type="ARBA" id="ARBA00004325"/>
    </source>
</evidence>
<dbReference type="GO" id="GO:0031966">
    <property type="term" value="C:mitochondrial membrane"/>
    <property type="evidence" value="ECO:0007669"/>
    <property type="project" value="UniProtKB-SubCell"/>
</dbReference>
<evidence type="ECO:0000256" key="9">
    <source>
        <dbReference type="ARBA" id="ARBA00048778"/>
    </source>
</evidence>
<dbReference type="SUPFAM" id="SSF52540">
    <property type="entry name" value="P-loop containing nucleoside triphosphate hydrolases"/>
    <property type="match status" value="1"/>
</dbReference>
<name>A0A166QEI7_9PEZI</name>
<evidence type="ECO:0000259" key="12">
    <source>
        <dbReference type="SMART" id="SM01024"/>
    </source>
</evidence>
<dbReference type="Pfam" id="PF08740">
    <property type="entry name" value="BCS1_N"/>
    <property type="match status" value="1"/>
</dbReference>
<dbReference type="Pfam" id="PF25426">
    <property type="entry name" value="AAA_lid_BCS1"/>
    <property type="match status" value="1"/>
</dbReference>
<feature type="region of interest" description="Disordered" evidence="11">
    <location>
        <begin position="273"/>
        <end position="298"/>
    </location>
</feature>
<dbReference type="InterPro" id="IPR003959">
    <property type="entry name" value="ATPase_AAA_core"/>
</dbReference>
<dbReference type="InterPro" id="IPR050747">
    <property type="entry name" value="Mitochondrial_chaperone_BCS1"/>
</dbReference>
<evidence type="ECO:0000256" key="3">
    <source>
        <dbReference type="ARBA" id="ARBA00022741"/>
    </source>
</evidence>